<sequence length="174" mass="18510">MAACLSMFSFTACQQSQNAQSANDSTHTAQDTVPAVAETPVAKDTAVLTTVMSAPEKVKAGAPIMVKFTVTNHADTAVSFLKWHTPMEGKFMNSFFEVTDSKGEAIQYKGIMAKRVTPPPADAYISVPAKGEVSGEVDLTTGYKITAPGTYKVVYQGDFTSGLSKVNEVTVTVE</sequence>
<dbReference type="GO" id="GO:0008233">
    <property type="term" value="F:peptidase activity"/>
    <property type="evidence" value="ECO:0007669"/>
    <property type="project" value="UniProtKB-KW"/>
</dbReference>
<proteinExistence type="predicted"/>
<organism evidence="2 3">
    <name type="scientific">Chitinophaga agri</name>
    <dbReference type="NCBI Taxonomy" id="2703787"/>
    <lineage>
        <taxon>Bacteria</taxon>
        <taxon>Pseudomonadati</taxon>
        <taxon>Bacteroidota</taxon>
        <taxon>Chitinophagia</taxon>
        <taxon>Chitinophagales</taxon>
        <taxon>Chitinophagaceae</taxon>
        <taxon>Chitinophaga</taxon>
    </lineage>
</organism>
<evidence type="ECO:0000259" key="1">
    <source>
        <dbReference type="PROSITE" id="PS50866"/>
    </source>
</evidence>
<dbReference type="Proteomes" id="UP000476411">
    <property type="component" value="Chromosome"/>
</dbReference>
<dbReference type="Gene3D" id="2.60.40.2970">
    <property type="match status" value="1"/>
</dbReference>
<dbReference type="AlphaFoldDB" id="A0A6B9ZKE6"/>
<dbReference type="PROSITE" id="PS50866">
    <property type="entry name" value="GOLD"/>
    <property type="match status" value="1"/>
</dbReference>
<keyword evidence="2" id="KW-0645">Protease</keyword>
<gene>
    <name evidence="2" type="ORF">GWR21_16295</name>
</gene>
<dbReference type="InterPro" id="IPR009038">
    <property type="entry name" value="GOLD_dom"/>
</dbReference>
<reference evidence="2 3" key="1">
    <citation type="submission" date="2020-01" db="EMBL/GenBank/DDBJ databases">
        <title>Complete genome sequence of Chitinophaga sp. H33E-04 isolated from quinoa roots.</title>
        <authorList>
            <person name="Weon H.-Y."/>
            <person name="Lee S.A."/>
        </authorList>
    </citation>
    <scope>NUCLEOTIDE SEQUENCE [LARGE SCALE GENOMIC DNA]</scope>
    <source>
        <strain evidence="2 3">H33E-04</strain>
    </source>
</reference>
<keyword evidence="2" id="KW-0378">Hydrolase</keyword>
<name>A0A6B9ZKE6_9BACT</name>
<dbReference type="KEGG" id="chih:GWR21_16295"/>
<feature type="domain" description="GOLD" evidence="1">
    <location>
        <begin position="44"/>
        <end position="174"/>
    </location>
</feature>
<keyword evidence="3" id="KW-1185">Reference proteome</keyword>
<dbReference type="GO" id="GO:0006508">
    <property type="term" value="P:proteolysis"/>
    <property type="evidence" value="ECO:0007669"/>
    <property type="project" value="UniProtKB-KW"/>
</dbReference>
<protein>
    <submittedName>
        <fullName evidence="2">Protease</fullName>
    </submittedName>
</protein>
<evidence type="ECO:0000313" key="3">
    <source>
        <dbReference type="Proteomes" id="UP000476411"/>
    </source>
</evidence>
<dbReference type="EMBL" id="CP048113">
    <property type="protein sequence ID" value="QHS61103.1"/>
    <property type="molecule type" value="Genomic_DNA"/>
</dbReference>
<accession>A0A6B9ZKE6</accession>
<evidence type="ECO:0000313" key="2">
    <source>
        <dbReference type="EMBL" id="QHS61103.1"/>
    </source>
</evidence>